<keyword evidence="2" id="KW-0472">Membrane</keyword>
<reference evidence="3 4" key="1">
    <citation type="submission" date="2020-08" db="EMBL/GenBank/DDBJ databases">
        <title>Genome public.</title>
        <authorList>
            <person name="Liu C."/>
            <person name="Sun Q."/>
        </authorList>
    </citation>
    <scope>NUCLEOTIDE SEQUENCE [LARGE SCALE GENOMIC DNA]</scope>
    <source>
        <strain evidence="3 4">NSJ-26</strain>
    </source>
</reference>
<dbReference type="InterPro" id="IPR007060">
    <property type="entry name" value="FtsL/DivIC"/>
</dbReference>
<dbReference type="RefSeq" id="WP_249323553.1">
    <property type="nucleotide sequence ID" value="NZ_JACRTK010000002.1"/>
</dbReference>
<evidence type="ECO:0000313" key="4">
    <source>
        <dbReference type="Proteomes" id="UP000601522"/>
    </source>
</evidence>
<evidence type="ECO:0000313" key="3">
    <source>
        <dbReference type="EMBL" id="MBC8590717.1"/>
    </source>
</evidence>
<keyword evidence="4" id="KW-1185">Reference proteome</keyword>
<dbReference type="Proteomes" id="UP000601522">
    <property type="component" value="Unassembled WGS sequence"/>
</dbReference>
<accession>A0A926F060</accession>
<proteinExistence type="predicted"/>
<dbReference type="GO" id="GO:0051301">
    <property type="term" value="P:cell division"/>
    <property type="evidence" value="ECO:0007669"/>
    <property type="project" value="UniProtKB-KW"/>
</dbReference>
<comment type="caution">
    <text evidence="3">The sequence shown here is derived from an EMBL/GenBank/DDBJ whole genome shotgun (WGS) entry which is preliminary data.</text>
</comment>
<keyword evidence="2" id="KW-1133">Transmembrane helix</keyword>
<organism evidence="3 4">
    <name type="scientific">Wansuia hejianensis</name>
    <dbReference type="NCBI Taxonomy" id="2763667"/>
    <lineage>
        <taxon>Bacteria</taxon>
        <taxon>Bacillati</taxon>
        <taxon>Bacillota</taxon>
        <taxon>Clostridia</taxon>
        <taxon>Lachnospirales</taxon>
        <taxon>Lachnospiraceae</taxon>
        <taxon>Wansuia</taxon>
    </lineage>
</organism>
<dbReference type="EMBL" id="JACRTK010000002">
    <property type="protein sequence ID" value="MBC8590717.1"/>
    <property type="molecule type" value="Genomic_DNA"/>
</dbReference>
<protein>
    <submittedName>
        <fullName evidence="3">Cell division protein FtsL</fullName>
    </submittedName>
</protein>
<feature type="transmembrane region" description="Helical" evidence="2">
    <location>
        <begin position="41"/>
        <end position="63"/>
    </location>
</feature>
<keyword evidence="3" id="KW-0131">Cell cycle</keyword>
<evidence type="ECO:0000256" key="1">
    <source>
        <dbReference type="SAM" id="Coils"/>
    </source>
</evidence>
<feature type="coiled-coil region" evidence="1">
    <location>
        <begin position="68"/>
        <end position="95"/>
    </location>
</feature>
<gene>
    <name evidence="3" type="ORF">H8689_06165</name>
</gene>
<dbReference type="Pfam" id="PF04977">
    <property type="entry name" value="DivIC"/>
    <property type="match status" value="1"/>
</dbReference>
<keyword evidence="3" id="KW-0132">Cell division</keyword>
<dbReference type="AlphaFoldDB" id="A0A926F060"/>
<evidence type="ECO:0000256" key="2">
    <source>
        <dbReference type="SAM" id="Phobius"/>
    </source>
</evidence>
<keyword evidence="1" id="KW-0175">Coiled coil</keyword>
<keyword evidence="2" id="KW-0812">Transmembrane</keyword>
<sequence length="156" mass="18048">MIVAKAELNYYPEEVSEKKIIENNKKNIKKKSNKKDNKAKVIFKLACISVTVVILLVSLFILYRYENISKMRMEVNKLEKDKLELERTKSVLVTELEELKSSLKITEDAKYKLGMSYPQESQIVYVSVDDVKTESTKTNGIFSQFNKVFGLFSSLF</sequence>
<name>A0A926F060_9FIRM</name>